<dbReference type="Gene3D" id="3.90.550.10">
    <property type="entry name" value="Spore Coat Polysaccharide Biosynthesis Protein SpsA, Chain A"/>
    <property type="match status" value="1"/>
</dbReference>
<organism evidence="2 3">
    <name type="scientific">Kozakia baliensis</name>
    <dbReference type="NCBI Taxonomy" id="153496"/>
    <lineage>
        <taxon>Bacteria</taxon>
        <taxon>Pseudomonadati</taxon>
        <taxon>Pseudomonadota</taxon>
        <taxon>Alphaproteobacteria</taxon>
        <taxon>Acetobacterales</taxon>
        <taxon>Acetobacteraceae</taxon>
        <taxon>Kozakia</taxon>
    </lineage>
</organism>
<reference evidence="2 3" key="1">
    <citation type="journal article" date="2016" name="Microb. Cell Fact.">
        <title>Dissection of exopolysaccharide biosynthesis in Kozakia baliensis.</title>
        <authorList>
            <person name="Brandt J.U."/>
            <person name="Jakob F."/>
            <person name="Behr J."/>
            <person name="Geissler A.J."/>
            <person name="Vogel R.F."/>
        </authorList>
    </citation>
    <scope>NUCLEOTIDE SEQUENCE [LARGE SCALE GENOMIC DNA]</scope>
    <source>
        <strain evidence="2 3">DSM 14400</strain>
    </source>
</reference>
<dbReference type="KEGG" id="kba:A0U89_08900"/>
<dbReference type="InterPro" id="IPR029044">
    <property type="entry name" value="Nucleotide-diphossugar_trans"/>
</dbReference>
<dbReference type="Proteomes" id="UP000179145">
    <property type="component" value="Chromosome"/>
</dbReference>
<dbReference type="STRING" id="153496.A0U89_08900"/>
<dbReference type="Pfam" id="PF12804">
    <property type="entry name" value="NTP_transf_3"/>
    <property type="match status" value="1"/>
</dbReference>
<evidence type="ECO:0000256" key="1">
    <source>
        <dbReference type="ARBA" id="ARBA00022842"/>
    </source>
</evidence>
<sequence>MTLPTLVLAGSRDGAQDPLARLGGVAHKALLPVVGTPMILRVLNTLRATPGLGPMAVSIENPDAIRPLIGDAMILPTAKGPSGSVAIALERLGAPLLVTTADHPLLRTEWIAQFLMGAEGKCDLAVAVANRTVIERDVPGTKRTYIRLRDLQFSGCNLFWLGTIKARRVVELWQKLERDRKKPWRMAATLGWGILLRAVTGRLTRDALYRRIEKLTGAKVLLIELSDGRAAVDVDKPSDLALVEKILTHS</sequence>
<dbReference type="InterPro" id="IPR025877">
    <property type="entry name" value="MobA-like_NTP_Trfase"/>
</dbReference>
<accession>A0A1D8UUB1</accession>
<dbReference type="OrthoDB" id="159246at2"/>
<dbReference type="SUPFAM" id="SSF53448">
    <property type="entry name" value="Nucleotide-diphospho-sugar transferases"/>
    <property type="match status" value="1"/>
</dbReference>
<dbReference type="GO" id="GO:0016779">
    <property type="term" value="F:nucleotidyltransferase activity"/>
    <property type="evidence" value="ECO:0007669"/>
    <property type="project" value="UniProtKB-ARBA"/>
</dbReference>
<evidence type="ECO:0000313" key="3">
    <source>
        <dbReference type="Proteomes" id="UP000179145"/>
    </source>
</evidence>
<proteinExistence type="predicted"/>
<keyword evidence="3" id="KW-1185">Reference proteome</keyword>
<dbReference type="eggNOG" id="COG2266">
    <property type="taxonomic scope" value="Bacteria"/>
</dbReference>
<dbReference type="EMBL" id="CP014674">
    <property type="protein sequence ID" value="AOX17228.1"/>
    <property type="molecule type" value="Genomic_DNA"/>
</dbReference>
<dbReference type="RefSeq" id="WP_070402879.1">
    <property type="nucleotide sequence ID" value="NZ_BJVW01000001.1"/>
</dbReference>
<evidence type="ECO:0000313" key="2">
    <source>
        <dbReference type="EMBL" id="AOX17228.1"/>
    </source>
</evidence>
<name>A0A1D8UUB1_9PROT</name>
<dbReference type="AlphaFoldDB" id="A0A1D8UUB1"/>
<protein>
    <submittedName>
        <fullName evidence="2">Uncharacterized protein</fullName>
    </submittedName>
</protein>
<gene>
    <name evidence="2" type="ORF">A0U89_08900</name>
</gene>
<keyword evidence="1" id="KW-0460">Magnesium</keyword>